<protein>
    <recommendedName>
        <fullName evidence="2 10">Cell division ATP-binding protein FtsE</fullName>
    </recommendedName>
</protein>
<evidence type="ECO:0000256" key="4">
    <source>
        <dbReference type="ARBA" id="ARBA00022475"/>
    </source>
</evidence>
<dbReference type="NCBIfam" id="TIGR02673">
    <property type="entry name" value="FtsE"/>
    <property type="match status" value="1"/>
</dbReference>
<dbReference type="SMART" id="SM00382">
    <property type="entry name" value="AAA"/>
    <property type="match status" value="1"/>
</dbReference>
<reference evidence="12 13" key="1">
    <citation type="submission" date="2017-09" db="EMBL/GenBank/DDBJ databases">
        <title>Depth-based differentiation of microbial function through sediment-hosted aquifers and enrichment of novel symbionts in the deep terrestrial subsurface.</title>
        <authorList>
            <person name="Probst A.J."/>
            <person name="Ladd B."/>
            <person name="Jarett J.K."/>
            <person name="Geller-Mcgrath D.E."/>
            <person name="Sieber C.M."/>
            <person name="Emerson J.B."/>
            <person name="Anantharaman K."/>
            <person name="Thomas B.C."/>
            <person name="Malmstrom R."/>
            <person name="Stieglmeier M."/>
            <person name="Klingl A."/>
            <person name="Woyke T."/>
            <person name="Ryan C.M."/>
            <person name="Banfield J.F."/>
        </authorList>
    </citation>
    <scope>NUCLEOTIDE SEQUENCE [LARGE SCALE GENOMIC DNA]</scope>
    <source>
        <strain evidence="12">CG10_big_fil_rev_8_21_14_0_10_50_16</strain>
    </source>
</reference>
<evidence type="ECO:0000256" key="1">
    <source>
        <dbReference type="ARBA" id="ARBA00005417"/>
    </source>
</evidence>
<dbReference type="SUPFAM" id="SSF52540">
    <property type="entry name" value="P-loop containing nucleoside triphosphate hydrolases"/>
    <property type="match status" value="1"/>
</dbReference>
<dbReference type="CDD" id="cd03255">
    <property type="entry name" value="ABC_MJ0796_LolCDE_FtsE"/>
    <property type="match status" value="1"/>
</dbReference>
<comment type="subcellular location">
    <subcellularLocation>
        <location evidence="10">Cell membrane</location>
        <topology evidence="10">Peripheral membrane protein</topology>
        <orientation evidence="10">Cytoplasmic side</orientation>
    </subcellularLocation>
</comment>
<dbReference type="PROSITE" id="PS50893">
    <property type="entry name" value="ABC_TRANSPORTER_2"/>
    <property type="match status" value="1"/>
</dbReference>
<dbReference type="PANTHER" id="PTHR24220:SF470">
    <property type="entry name" value="CELL DIVISION ATP-BINDING PROTEIN FTSE"/>
    <property type="match status" value="1"/>
</dbReference>
<dbReference type="PANTHER" id="PTHR24220">
    <property type="entry name" value="IMPORT ATP-BINDING PROTEIN"/>
    <property type="match status" value="1"/>
</dbReference>
<dbReference type="Pfam" id="PF00005">
    <property type="entry name" value="ABC_tran"/>
    <property type="match status" value="1"/>
</dbReference>
<evidence type="ECO:0000256" key="9">
    <source>
        <dbReference type="ARBA" id="ARBA00023306"/>
    </source>
</evidence>
<evidence type="ECO:0000259" key="11">
    <source>
        <dbReference type="PROSITE" id="PS50893"/>
    </source>
</evidence>
<keyword evidence="7 10" id="KW-0067">ATP-binding</keyword>
<keyword evidence="8 10" id="KW-0472">Membrane</keyword>
<dbReference type="InterPro" id="IPR005286">
    <property type="entry name" value="Cell_div_FtsE"/>
</dbReference>
<keyword evidence="9 10" id="KW-0131">Cell cycle</keyword>
<dbReference type="InterPro" id="IPR027417">
    <property type="entry name" value="P-loop_NTPase"/>
</dbReference>
<dbReference type="InterPro" id="IPR017911">
    <property type="entry name" value="MacB-like_ATP-bd"/>
</dbReference>
<organism evidence="12 13">
    <name type="scientific">Candidatus Uhrbacteria bacterium CG10_big_fil_rev_8_21_14_0_10_50_16</name>
    <dbReference type="NCBI Taxonomy" id="1975039"/>
    <lineage>
        <taxon>Bacteria</taxon>
        <taxon>Candidatus Uhriibacteriota</taxon>
    </lineage>
</organism>
<dbReference type="GO" id="GO:0022857">
    <property type="term" value="F:transmembrane transporter activity"/>
    <property type="evidence" value="ECO:0007669"/>
    <property type="project" value="TreeGrafter"/>
</dbReference>
<dbReference type="GO" id="GO:0051301">
    <property type="term" value="P:cell division"/>
    <property type="evidence" value="ECO:0007669"/>
    <property type="project" value="UniProtKB-UniRule"/>
</dbReference>
<dbReference type="EMBL" id="PCYM01000007">
    <property type="protein sequence ID" value="PIR47374.1"/>
    <property type="molecule type" value="Genomic_DNA"/>
</dbReference>
<dbReference type="GO" id="GO:0005886">
    <property type="term" value="C:plasma membrane"/>
    <property type="evidence" value="ECO:0007669"/>
    <property type="project" value="UniProtKB-SubCell"/>
</dbReference>
<evidence type="ECO:0000256" key="7">
    <source>
        <dbReference type="ARBA" id="ARBA00022840"/>
    </source>
</evidence>
<dbReference type="InterPro" id="IPR003439">
    <property type="entry name" value="ABC_transporter-like_ATP-bd"/>
</dbReference>
<feature type="domain" description="ABC transporter" evidence="11">
    <location>
        <begin position="48"/>
        <end position="272"/>
    </location>
</feature>
<evidence type="ECO:0000256" key="3">
    <source>
        <dbReference type="ARBA" id="ARBA00022448"/>
    </source>
</evidence>
<evidence type="ECO:0000256" key="10">
    <source>
        <dbReference type="RuleBase" id="RU365094"/>
    </source>
</evidence>
<dbReference type="Gene3D" id="3.40.50.300">
    <property type="entry name" value="P-loop containing nucleotide triphosphate hydrolases"/>
    <property type="match status" value="1"/>
</dbReference>
<dbReference type="PROSITE" id="PS00211">
    <property type="entry name" value="ABC_TRANSPORTER_1"/>
    <property type="match status" value="1"/>
</dbReference>
<dbReference type="InterPro" id="IPR003593">
    <property type="entry name" value="AAA+_ATPase"/>
</dbReference>
<evidence type="ECO:0000256" key="2">
    <source>
        <dbReference type="ARBA" id="ARBA00020019"/>
    </source>
</evidence>
<proteinExistence type="inferred from homology"/>
<keyword evidence="6 10" id="KW-0547">Nucleotide-binding</keyword>
<comment type="similarity">
    <text evidence="1 10">Belongs to the ABC transporter superfamily.</text>
</comment>
<dbReference type="AlphaFoldDB" id="A0A2H0RN06"/>
<dbReference type="Proteomes" id="UP000230084">
    <property type="component" value="Unassembled WGS sequence"/>
</dbReference>
<accession>A0A2H0RN06</accession>
<keyword evidence="4 10" id="KW-1003">Cell membrane</keyword>
<evidence type="ECO:0000313" key="13">
    <source>
        <dbReference type="Proteomes" id="UP000230084"/>
    </source>
</evidence>
<comment type="function">
    <text evidence="10">Part of the ABC transporter FtsEX involved in cellular division.</text>
</comment>
<evidence type="ECO:0000313" key="12">
    <source>
        <dbReference type="EMBL" id="PIR47374.1"/>
    </source>
</evidence>
<sequence length="272" mass="29905">MLYQLSYSGTGCYGEERAGEKRQELTSLCAILAAWIVAKGLKKIKGMIKLHNVSKAYDTEVHALHGVNLHIEPGEFVSIVGQSGTGKTTLLRLLIAEERPTHGKIVIGGWDISDISSAQVPFLRRQIGVVYQDFKLLPKKTAAENIAFALEVAGGARKRIKEVVPQVMRIVGLEGKERRYPHQMSGGEQQRVAIARALVHRPKVLVADEPTGNLDTITAHEIIDLLKKINDFGTTVVLVTHDKTIVNHLKGRVITLKDGTVVRDHVGNYTLA</sequence>
<comment type="caution">
    <text evidence="12">The sequence shown here is derived from an EMBL/GenBank/DDBJ whole genome shotgun (WGS) entry which is preliminary data.</text>
</comment>
<dbReference type="GO" id="GO:0016887">
    <property type="term" value="F:ATP hydrolysis activity"/>
    <property type="evidence" value="ECO:0007669"/>
    <property type="project" value="InterPro"/>
</dbReference>
<dbReference type="InterPro" id="IPR015854">
    <property type="entry name" value="ABC_transpr_LolD-like"/>
</dbReference>
<keyword evidence="5 10" id="KW-0132">Cell division</keyword>
<evidence type="ECO:0000256" key="8">
    <source>
        <dbReference type="ARBA" id="ARBA00023136"/>
    </source>
</evidence>
<gene>
    <name evidence="10 12" type="primary">ftsE</name>
    <name evidence="12" type="ORF">COV06_03780</name>
</gene>
<keyword evidence="3" id="KW-0813">Transport</keyword>
<comment type="subunit">
    <text evidence="10">Homodimer. Forms a membrane-associated complex with FtsX.</text>
</comment>
<evidence type="ECO:0000256" key="5">
    <source>
        <dbReference type="ARBA" id="ARBA00022618"/>
    </source>
</evidence>
<dbReference type="InterPro" id="IPR017871">
    <property type="entry name" value="ABC_transporter-like_CS"/>
</dbReference>
<dbReference type="GO" id="GO:0005524">
    <property type="term" value="F:ATP binding"/>
    <property type="evidence" value="ECO:0007669"/>
    <property type="project" value="UniProtKB-UniRule"/>
</dbReference>
<dbReference type="FunFam" id="3.40.50.300:FF:000056">
    <property type="entry name" value="Cell division ATP-binding protein FtsE"/>
    <property type="match status" value="1"/>
</dbReference>
<name>A0A2H0RN06_9BACT</name>
<evidence type="ECO:0000256" key="6">
    <source>
        <dbReference type="ARBA" id="ARBA00022741"/>
    </source>
</evidence>